<dbReference type="PROSITE" id="PS50931">
    <property type="entry name" value="HTH_LYSR"/>
    <property type="match status" value="1"/>
</dbReference>
<evidence type="ECO:0000256" key="4">
    <source>
        <dbReference type="ARBA" id="ARBA00023163"/>
    </source>
</evidence>
<dbReference type="CDD" id="cd00090">
    <property type="entry name" value="HTH_ARSR"/>
    <property type="match status" value="1"/>
</dbReference>
<dbReference type="Gene3D" id="1.10.10.10">
    <property type="entry name" value="Winged helix-like DNA-binding domain superfamily/Winged helix DNA-binding domain"/>
    <property type="match status" value="1"/>
</dbReference>
<reference evidence="6 7" key="1">
    <citation type="submission" date="2020-12" db="EMBL/GenBank/DDBJ databases">
        <title>FDA dAtabase for Regulatory Grade micrObial Sequences (FDA-ARGOS): Supporting development and validation of Infectious Disease Dx tests.</title>
        <authorList>
            <person name="Sproer C."/>
            <person name="Gronow S."/>
            <person name="Severitt S."/>
            <person name="Schroder I."/>
            <person name="Tallon L."/>
            <person name="Sadzewicz L."/>
            <person name="Zhao X."/>
            <person name="Boylan J."/>
            <person name="Ott S."/>
            <person name="Bowen H."/>
            <person name="Vavikolanu K."/>
            <person name="Mehta A."/>
            <person name="Aluvathingal J."/>
            <person name="Nadendla S."/>
            <person name="Lowell S."/>
            <person name="Myers T."/>
            <person name="Yan Y."/>
            <person name="Sichtig H."/>
        </authorList>
    </citation>
    <scope>NUCLEOTIDE SEQUENCE [LARGE SCALE GENOMIC DNA]</scope>
    <source>
        <strain evidence="6 7">FDAARGOS_907</strain>
    </source>
</reference>
<proteinExistence type="inferred from homology"/>
<dbReference type="SUPFAM" id="SSF53850">
    <property type="entry name" value="Periplasmic binding protein-like II"/>
    <property type="match status" value="1"/>
</dbReference>
<evidence type="ECO:0000313" key="6">
    <source>
        <dbReference type="EMBL" id="QPS23367.1"/>
    </source>
</evidence>
<dbReference type="PANTHER" id="PTHR30346">
    <property type="entry name" value="TRANSCRIPTIONAL DUAL REGULATOR HCAR-RELATED"/>
    <property type="match status" value="1"/>
</dbReference>
<dbReference type="Pfam" id="PF00126">
    <property type="entry name" value="HTH_1"/>
    <property type="match status" value="1"/>
</dbReference>
<dbReference type="PANTHER" id="PTHR30346:SF0">
    <property type="entry name" value="HCA OPERON TRANSCRIPTIONAL ACTIVATOR HCAR"/>
    <property type="match status" value="1"/>
</dbReference>
<comment type="similarity">
    <text evidence="1">Belongs to the LysR transcriptional regulatory family.</text>
</comment>
<dbReference type="Proteomes" id="UP000594967">
    <property type="component" value="Chromosome"/>
</dbReference>
<feature type="domain" description="HTH lysR-type" evidence="5">
    <location>
        <begin position="13"/>
        <end position="70"/>
    </location>
</feature>
<keyword evidence="7" id="KW-1185">Reference proteome</keyword>
<dbReference type="InterPro" id="IPR000847">
    <property type="entry name" value="LysR_HTH_N"/>
</dbReference>
<evidence type="ECO:0000256" key="3">
    <source>
        <dbReference type="ARBA" id="ARBA00023125"/>
    </source>
</evidence>
<protein>
    <submittedName>
        <fullName evidence="6">LysR family transcriptional regulator</fullName>
    </submittedName>
</protein>
<dbReference type="InterPro" id="IPR005119">
    <property type="entry name" value="LysR_subst-bd"/>
</dbReference>
<dbReference type="PRINTS" id="PR00039">
    <property type="entry name" value="HTHLYSR"/>
</dbReference>
<gene>
    <name evidence="6" type="ORF">I6G64_15835</name>
</gene>
<keyword evidence="2" id="KW-0805">Transcription regulation</keyword>
<dbReference type="EMBL" id="CP065673">
    <property type="protein sequence ID" value="QPS23367.1"/>
    <property type="molecule type" value="Genomic_DNA"/>
</dbReference>
<name>A0A7T2WDV0_SERPL</name>
<sequence length="318" mass="34888">MKSPQQLPDPSRINFRLLHYFRVVAEEMNFTQAALRLNISQPPLSKHIKELESQLGVALFKRTTRSMSLTLAGRTLFRNVEMLLDQAGHALNQVQQLGRGEAGHMVVGMVGTSVWGGLIPALKRFAGQTANVTWALNELTPSQQIAALQKRHIDIGVWREAREQALPGLACQLLARENIAVVLPLDHPLAQAESLPLAALQHDKFMVLPPHEASLGLYLHNLCLQQGFKPDIAYQVNEPQTLMALVAEGYGITLLPDSYGRIPWPGVRFCPLQQAPSADLYAIYHAESATPVVQAFLDMLRAAPNGTAQGRLTAPAAP</sequence>
<dbReference type="InterPro" id="IPR011991">
    <property type="entry name" value="ArsR-like_HTH"/>
</dbReference>
<dbReference type="Gene3D" id="3.40.190.10">
    <property type="entry name" value="Periplasmic binding protein-like II"/>
    <property type="match status" value="2"/>
</dbReference>
<evidence type="ECO:0000259" key="5">
    <source>
        <dbReference type="PROSITE" id="PS50931"/>
    </source>
</evidence>
<dbReference type="InterPro" id="IPR037409">
    <property type="entry name" value="XapR_PBP2"/>
</dbReference>
<dbReference type="Pfam" id="PF03466">
    <property type="entry name" value="LysR_substrate"/>
    <property type="match status" value="1"/>
</dbReference>
<keyword evidence="3" id="KW-0238">DNA-binding</keyword>
<dbReference type="InterPro" id="IPR036390">
    <property type="entry name" value="WH_DNA-bd_sf"/>
</dbReference>
<dbReference type="NCBIfam" id="NF007439">
    <property type="entry name" value="PRK09986.1"/>
    <property type="match status" value="1"/>
</dbReference>
<accession>A0A7T2WDV0</accession>
<organism evidence="6 7">
    <name type="scientific">Serratia plymuthica</name>
    <dbReference type="NCBI Taxonomy" id="82996"/>
    <lineage>
        <taxon>Bacteria</taxon>
        <taxon>Pseudomonadati</taxon>
        <taxon>Pseudomonadota</taxon>
        <taxon>Gammaproteobacteria</taxon>
        <taxon>Enterobacterales</taxon>
        <taxon>Yersiniaceae</taxon>
        <taxon>Serratia</taxon>
    </lineage>
</organism>
<keyword evidence="4" id="KW-0804">Transcription</keyword>
<evidence type="ECO:0000256" key="2">
    <source>
        <dbReference type="ARBA" id="ARBA00023015"/>
    </source>
</evidence>
<dbReference type="SUPFAM" id="SSF46785">
    <property type="entry name" value="Winged helix' DNA-binding domain"/>
    <property type="match status" value="1"/>
</dbReference>
<evidence type="ECO:0000313" key="7">
    <source>
        <dbReference type="Proteomes" id="UP000594967"/>
    </source>
</evidence>
<dbReference type="RefSeq" id="WP_111738522.1">
    <property type="nucleotide sequence ID" value="NZ_CAMITG010000001.1"/>
</dbReference>
<evidence type="ECO:0000256" key="1">
    <source>
        <dbReference type="ARBA" id="ARBA00009437"/>
    </source>
</evidence>
<dbReference type="InterPro" id="IPR036388">
    <property type="entry name" value="WH-like_DNA-bd_sf"/>
</dbReference>
<dbReference type="CDD" id="cd08449">
    <property type="entry name" value="PBP2_XapR"/>
    <property type="match status" value="1"/>
</dbReference>